<accession>A0A0B6YRY0</accession>
<evidence type="ECO:0000256" key="1">
    <source>
        <dbReference type="SAM" id="SignalP"/>
    </source>
</evidence>
<protein>
    <submittedName>
        <fullName evidence="2">Uncharacterized protein</fullName>
    </submittedName>
</protein>
<dbReference type="SUPFAM" id="SSF47923">
    <property type="entry name" value="Ypt/Rab-GAP domain of gyp1p"/>
    <property type="match status" value="1"/>
</dbReference>
<evidence type="ECO:0000313" key="2">
    <source>
        <dbReference type="EMBL" id="CEK58280.1"/>
    </source>
</evidence>
<dbReference type="AlphaFoldDB" id="A0A0B6YRY0"/>
<dbReference type="EMBL" id="HACG01011415">
    <property type="protein sequence ID" value="CEK58280.1"/>
    <property type="molecule type" value="Transcribed_RNA"/>
</dbReference>
<feature type="signal peptide" evidence="1">
    <location>
        <begin position="1"/>
        <end position="17"/>
    </location>
</feature>
<dbReference type="InterPro" id="IPR035969">
    <property type="entry name" value="Rab-GAP_TBC_sf"/>
</dbReference>
<feature type="chain" id="PRO_5002110841" evidence="1">
    <location>
        <begin position="18"/>
        <end position="72"/>
    </location>
</feature>
<reference evidence="2" key="1">
    <citation type="submission" date="2014-12" db="EMBL/GenBank/DDBJ databases">
        <title>Insight into the proteome of Arion vulgaris.</title>
        <authorList>
            <person name="Aradska J."/>
            <person name="Bulat T."/>
            <person name="Smidak R."/>
            <person name="Sarate P."/>
            <person name="Gangsoo J."/>
            <person name="Sialana F."/>
            <person name="Bilban M."/>
            <person name="Lubec G."/>
        </authorList>
    </citation>
    <scope>NUCLEOTIDE SEQUENCE</scope>
    <source>
        <tissue evidence="2">Skin</tissue>
    </source>
</reference>
<sequence>MFLCLTLLIQHRETILGQEMCYEEIAMHFDRLVRRHDANRALHFARQIYTEYLKAQQTNLENEDEEELGLNS</sequence>
<organism evidence="2">
    <name type="scientific">Arion vulgaris</name>
    <dbReference type="NCBI Taxonomy" id="1028688"/>
    <lineage>
        <taxon>Eukaryota</taxon>
        <taxon>Metazoa</taxon>
        <taxon>Spiralia</taxon>
        <taxon>Lophotrochozoa</taxon>
        <taxon>Mollusca</taxon>
        <taxon>Gastropoda</taxon>
        <taxon>Heterobranchia</taxon>
        <taxon>Euthyneura</taxon>
        <taxon>Panpulmonata</taxon>
        <taxon>Eupulmonata</taxon>
        <taxon>Stylommatophora</taxon>
        <taxon>Helicina</taxon>
        <taxon>Arionoidea</taxon>
        <taxon>Arionidae</taxon>
        <taxon>Arion</taxon>
    </lineage>
</organism>
<gene>
    <name evidence="2" type="primary">ORF32555</name>
</gene>
<name>A0A0B6YRY0_9EUPU</name>
<keyword evidence="1" id="KW-0732">Signal</keyword>
<proteinExistence type="predicted"/>